<dbReference type="SMART" id="SM00015">
    <property type="entry name" value="IQ"/>
    <property type="match status" value="5"/>
</dbReference>
<feature type="repeat" description="RCC1" evidence="2">
    <location>
        <begin position="7"/>
        <end position="59"/>
    </location>
</feature>
<dbReference type="Gene3D" id="1.20.5.190">
    <property type="match status" value="1"/>
</dbReference>
<reference evidence="3 4" key="1">
    <citation type="submission" date="2018-08" db="EMBL/GenBank/DDBJ databases">
        <title>Aphanomyces genome sequencing and annotation.</title>
        <authorList>
            <person name="Minardi D."/>
            <person name="Oidtmann B."/>
            <person name="Van Der Giezen M."/>
            <person name="Studholme D.J."/>
        </authorList>
    </citation>
    <scope>NUCLEOTIDE SEQUENCE [LARGE SCALE GENOMIC DNA]</scope>
    <source>
        <strain evidence="3 4">NJM0002</strain>
    </source>
</reference>
<accession>A0A3R6ZXL2</accession>
<dbReference type="VEuPathDB" id="FungiDB:H310_01037"/>
<dbReference type="PANTHER" id="PTHR22870">
    <property type="entry name" value="REGULATOR OF CHROMOSOME CONDENSATION"/>
    <property type="match status" value="1"/>
</dbReference>
<name>A0A3R6ZXL2_9STRA</name>
<evidence type="ECO:0000256" key="2">
    <source>
        <dbReference type="PROSITE-ProRule" id="PRU00235"/>
    </source>
</evidence>
<dbReference type="Pfam" id="PF00415">
    <property type="entry name" value="RCC1"/>
    <property type="match status" value="1"/>
</dbReference>
<dbReference type="PROSITE" id="PS50096">
    <property type="entry name" value="IQ"/>
    <property type="match status" value="4"/>
</dbReference>
<dbReference type="InterPro" id="IPR009091">
    <property type="entry name" value="RCC1/BLIP-II"/>
</dbReference>
<dbReference type="PROSITE" id="PS50012">
    <property type="entry name" value="RCC1_3"/>
    <property type="match status" value="1"/>
</dbReference>
<dbReference type="Pfam" id="PF00612">
    <property type="entry name" value="IQ"/>
    <property type="match status" value="4"/>
</dbReference>
<comment type="caution">
    <text evidence="3">The sequence shown here is derived from an EMBL/GenBank/DDBJ whole genome shotgun (WGS) entry which is preliminary data.</text>
</comment>
<dbReference type="Proteomes" id="UP000285060">
    <property type="component" value="Unassembled WGS sequence"/>
</dbReference>
<dbReference type="InterPro" id="IPR051210">
    <property type="entry name" value="Ub_ligase/GEF_domain"/>
</dbReference>
<evidence type="ECO:0000313" key="4">
    <source>
        <dbReference type="Proteomes" id="UP000285060"/>
    </source>
</evidence>
<evidence type="ECO:0000313" key="3">
    <source>
        <dbReference type="EMBL" id="RHY35229.1"/>
    </source>
</evidence>
<organism evidence="3 4">
    <name type="scientific">Aphanomyces invadans</name>
    <dbReference type="NCBI Taxonomy" id="157072"/>
    <lineage>
        <taxon>Eukaryota</taxon>
        <taxon>Sar</taxon>
        <taxon>Stramenopiles</taxon>
        <taxon>Oomycota</taxon>
        <taxon>Saprolegniomycetes</taxon>
        <taxon>Saprolegniales</taxon>
        <taxon>Verrucalvaceae</taxon>
        <taxon>Aphanomyces</taxon>
    </lineage>
</organism>
<dbReference type="Gene3D" id="2.130.10.30">
    <property type="entry name" value="Regulator of chromosome condensation 1/beta-lactamase-inhibitor protein II"/>
    <property type="match status" value="1"/>
</dbReference>
<protein>
    <recommendedName>
        <fullName evidence="5">WW domain-containing protein</fullName>
    </recommendedName>
</protein>
<dbReference type="PANTHER" id="PTHR22870:SF445">
    <property type="match status" value="1"/>
</dbReference>
<dbReference type="InterPro" id="IPR000408">
    <property type="entry name" value="Reg_chr_condens"/>
</dbReference>
<proteinExistence type="predicted"/>
<dbReference type="AlphaFoldDB" id="A0A3R6ZXL2"/>
<evidence type="ECO:0008006" key="5">
    <source>
        <dbReference type="Google" id="ProtNLM"/>
    </source>
</evidence>
<dbReference type="Gene3D" id="2.20.70.10">
    <property type="match status" value="2"/>
</dbReference>
<sequence length="541" mass="61619">MALARAGEVYSWGSNAHGQLGADNAAKHHQLPVVVGAIESFVTVSIGVGAQHSMAVCNDVKGRDGVVFAWGSNAHSQLGVENQGGVNKSNGSLLEKCSMARHCKRKGPMGEYEAVRKLQGKFRQRQGVHFLHQTFLERIQRVFSIRHGAFFYYNKCNRAKSWNRPRLLPPELECPIRDPDDEAIVKPPYTVDDAARVIQSLFRSRKARKLVQTILHSRYETCISKTDGRIYYRDRRTNAVRWNTPFHDVPKPVRRQKRMTEAEAVATVQRCLRGAKARKNLRRMMQKRFKALVDASSGATFFSETPVVEAPKHLPKYTKHTAASTLQRLYRGRKARRNLVLLLHARFQQAWDPQTQQHYFVDTVTNSTTWSKPVLLKHVDLSPVTATPVDKHHKRKKKKAYNMTDVDAAIRLQAVLRSKITRKRAQTDLHRQQHQWTALCRKVHGQEVNATNESGYDVGCGVGITEDKVPPEAVPLTSQRRRAYTITEPEEAAKIVQRHYRRHKAQVVSIESLMLRFQKVFDPNTHRYVVSKGVPEADLAV</sequence>
<dbReference type="EMBL" id="QUSY01000006">
    <property type="protein sequence ID" value="RHY35229.1"/>
    <property type="molecule type" value="Genomic_DNA"/>
</dbReference>
<keyword evidence="1" id="KW-0677">Repeat</keyword>
<evidence type="ECO:0000256" key="1">
    <source>
        <dbReference type="ARBA" id="ARBA00022737"/>
    </source>
</evidence>
<gene>
    <name evidence="3" type="ORF">DYB32_000274</name>
</gene>
<dbReference type="InterPro" id="IPR000048">
    <property type="entry name" value="IQ_motif_EF-hand-BS"/>
</dbReference>
<keyword evidence="4" id="KW-1185">Reference proteome</keyword>
<dbReference type="SUPFAM" id="SSF50985">
    <property type="entry name" value="RCC1/BLIP-II"/>
    <property type="match status" value="1"/>
</dbReference>